<organism evidence="14">
    <name type="scientific">viral metagenome</name>
    <dbReference type="NCBI Taxonomy" id="1070528"/>
    <lineage>
        <taxon>unclassified sequences</taxon>
        <taxon>metagenomes</taxon>
        <taxon>organismal metagenomes</taxon>
    </lineage>
</organism>
<evidence type="ECO:0000256" key="6">
    <source>
        <dbReference type="ARBA" id="ARBA00022692"/>
    </source>
</evidence>
<keyword evidence="4" id="KW-0328">Glycosyltransferase</keyword>
<keyword evidence="6" id="KW-0812">Transmembrane</keyword>
<keyword evidence="9" id="KW-0472">Membrane</keyword>
<dbReference type="AlphaFoldDB" id="A0A6C0LRW7"/>
<dbReference type="UniPathway" id="UPA00378"/>
<dbReference type="InterPro" id="IPR027791">
    <property type="entry name" value="Galactosyl_T_C"/>
</dbReference>
<feature type="domain" description="Galactosyltransferase C-terminal" evidence="12">
    <location>
        <begin position="251"/>
        <end position="298"/>
    </location>
</feature>
<dbReference type="GO" id="GO:0005794">
    <property type="term" value="C:Golgi apparatus"/>
    <property type="evidence" value="ECO:0007669"/>
    <property type="project" value="TreeGrafter"/>
</dbReference>
<evidence type="ECO:0000256" key="8">
    <source>
        <dbReference type="ARBA" id="ARBA00022989"/>
    </source>
</evidence>
<dbReference type="EMBL" id="MN740540">
    <property type="protein sequence ID" value="QHU32501.1"/>
    <property type="molecule type" value="Genomic_DNA"/>
</dbReference>
<feature type="domain" description="Galactosyltransferase N-terminal" evidence="13">
    <location>
        <begin position="148"/>
        <end position="229"/>
    </location>
</feature>
<evidence type="ECO:0000256" key="4">
    <source>
        <dbReference type="ARBA" id="ARBA00022676"/>
    </source>
</evidence>
<keyword evidence="10" id="KW-0325">Glycoprotein</keyword>
<evidence type="ECO:0000313" key="14">
    <source>
        <dbReference type="EMBL" id="QHU32501.1"/>
    </source>
</evidence>
<dbReference type="Pfam" id="PF02709">
    <property type="entry name" value="Glyco_transf_7C"/>
    <property type="match status" value="1"/>
</dbReference>
<evidence type="ECO:0000256" key="5">
    <source>
        <dbReference type="ARBA" id="ARBA00022679"/>
    </source>
</evidence>
<keyword evidence="7" id="KW-0735">Signal-anchor</keyword>
<dbReference type="GO" id="GO:0016020">
    <property type="term" value="C:membrane"/>
    <property type="evidence" value="ECO:0007669"/>
    <property type="project" value="UniProtKB-SubCell"/>
</dbReference>
<accession>A0A6C0LRW7</accession>
<evidence type="ECO:0000259" key="12">
    <source>
        <dbReference type="Pfam" id="PF02709"/>
    </source>
</evidence>
<reference evidence="14" key="1">
    <citation type="journal article" date="2020" name="Nature">
        <title>Giant virus diversity and host interactions through global metagenomics.</title>
        <authorList>
            <person name="Schulz F."/>
            <person name="Roux S."/>
            <person name="Paez-Espino D."/>
            <person name="Jungbluth S."/>
            <person name="Walsh D.A."/>
            <person name="Denef V.J."/>
            <person name="McMahon K.D."/>
            <person name="Konstantinidis K.T."/>
            <person name="Eloe-Fadrosh E.A."/>
            <person name="Kyrpides N.C."/>
            <person name="Woyke T."/>
        </authorList>
    </citation>
    <scope>NUCLEOTIDE SEQUENCE</scope>
    <source>
        <strain evidence="14">GVMAG-M-3300027969-2</strain>
    </source>
</reference>
<comment type="pathway">
    <text evidence="2">Protein modification; protein glycosylation.</text>
</comment>
<dbReference type="Gene3D" id="3.90.550.10">
    <property type="entry name" value="Spore Coat Polysaccharide Biosynthesis Protein SpsA, Chain A"/>
    <property type="match status" value="1"/>
</dbReference>
<dbReference type="GO" id="GO:0005975">
    <property type="term" value="P:carbohydrate metabolic process"/>
    <property type="evidence" value="ECO:0007669"/>
    <property type="project" value="InterPro"/>
</dbReference>
<evidence type="ECO:0000256" key="7">
    <source>
        <dbReference type="ARBA" id="ARBA00022968"/>
    </source>
</evidence>
<dbReference type="PANTHER" id="PTHR19300">
    <property type="entry name" value="BETA-1,4-GALACTOSYLTRANSFERASE"/>
    <property type="match status" value="1"/>
</dbReference>
<dbReference type="SUPFAM" id="SSF53448">
    <property type="entry name" value="Nucleotide-diphospho-sugar transferases"/>
    <property type="match status" value="1"/>
</dbReference>
<comment type="similarity">
    <text evidence="3">Belongs to the glycosyltransferase 7 family.</text>
</comment>
<evidence type="ECO:0000256" key="9">
    <source>
        <dbReference type="ARBA" id="ARBA00023136"/>
    </source>
</evidence>
<feature type="region of interest" description="Disordered" evidence="11">
    <location>
        <begin position="63"/>
        <end position="118"/>
    </location>
</feature>
<evidence type="ECO:0008006" key="15">
    <source>
        <dbReference type="Google" id="ProtNLM"/>
    </source>
</evidence>
<keyword evidence="5" id="KW-0808">Transferase</keyword>
<comment type="subcellular location">
    <subcellularLocation>
        <location evidence="1">Membrane</location>
        <topology evidence="1">Single-pass type II membrane protein</topology>
    </subcellularLocation>
</comment>
<proteinExistence type="inferred from homology"/>
<evidence type="ECO:0000256" key="10">
    <source>
        <dbReference type="ARBA" id="ARBA00023180"/>
    </source>
</evidence>
<dbReference type="PANTHER" id="PTHR19300:SF30">
    <property type="entry name" value="BETA-1,4-GALACTOSYLTRANSFERASE 7"/>
    <property type="match status" value="1"/>
</dbReference>
<dbReference type="InterPro" id="IPR029044">
    <property type="entry name" value="Nucleotide-diphossugar_trans"/>
</dbReference>
<name>A0A6C0LRW7_9ZZZZ</name>
<evidence type="ECO:0000259" key="13">
    <source>
        <dbReference type="Pfam" id="PF13733"/>
    </source>
</evidence>
<evidence type="ECO:0000256" key="11">
    <source>
        <dbReference type="SAM" id="MobiDB-lite"/>
    </source>
</evidence>
<dbReference type="GO" id="GO:0008378">
    <property type="term" value="F:galactosyltransferase activity"/>
    <property type="evidence" value="ECO:0007669"/>
    <property type="project" value="TreeGrafter"/>
</dbReference>
<dbReference type="InterPro" id="IPR027995">
    <property type="entry name" value="Galactosyl_T_N"/>
</dbReference>
<sequence length="394" mass="44673">MEEQPCENITIEIENVETVNITIETQEPCEEHVCNCDMTDPTVEHGPLCPGAVKPEITEEPVVETPVETAPEPVVETPVETAPEPVVETPVETAPEPVVETPVETAPEPVVETPVETAPEPVVETPVVELTPDREVTSGGTVGSPDLIFIVPYRDREQQQKFFSQQMKVILEDIPENKYKIYYIHQNDKRDFNRGAMKNIGFLMVKNKYPEHYKNITLVFNDVDTMPYSKNFIDYYTKTGIVKHFYGVKFALGGIVSITAGDFEKTAGFPNFWAWGYEDNLLNIRVLKAGLTIDRDQFYALMDKNMFQMKDGLARLVNKGEFDRYLSNTPEGYHSIVDLEYIIDEVNGFVNVNNFNTGIVANTQQNKMHDLRNGSIPFPVIMNKKRVPRMGMRL</sequence>
<dbReference type="Pfam" id="PF13733">
    <property type="entry name" value="Glyco_transf_7N"/>
    <property type="match status" value="1"/>
</dbReference>
<evidence type="ECO:0000256" key="3">
    <source>
        <dbReference type="ARBA" id="ARBA00005735"/>
    </source>
</evidence>
<evidence type="ECO:0000256" key="2">
    <source>
        <dbReference type="ARBA" id="ARBA00004922"/>
    </source>
</evidence>
<keyword evidence="8" id="KW-1133">Transmembrane helix</keyword>
<dbReference type="InterPro" id="IPR003859">
    <property type="entry name" value="Galactosyl_T"/>
</dbReference>
<evidence type="ECO:0000256" key="1">
    <source>
        <dbReference type="ARBA" id="ARBA00004606"/>
    </source>
</evidence>
<protein>
    <recommendedName>
        <fullName evidence="15">Galactosyltransferase C-terminal domain-containing protein</fullName>
    </recommendedName>
</protein>